<organism evidence="1 2">
    <name type="scientific">Sistotremastrum suecicum HHB10207 ss-3</name>
    <dbReference type="NCBI Taxonomy" id="1314776"/>
    <lineage>
        <taxon>Eukaryota</taxon>
        <taxon>Fungi</taxon>
        <taxon>Dikarya</taxon>
        <taxon>Basidiomycota</taxon>
        <taxon>Agaricomycotina</taxon>
        <taxon>Agaricomycetes</taxon>
        <taxon>Sistotremastrales</taxon>
        <taxon>Sistotremastraceae</taxon>
        <taxon>Sistotremastrum</taxon>
    </lineage>
</organism>
<dbReference type="GO" id="GO:0005739">
    <property type="term" value="C:mitochondrion"/>
    <property type="evidence" value="ECO:0007669"/>
    <property type="project" value="TreeGrafter"/>
</dbReference>
<proteinExistence type="predicted"/>
<dbReference type="STRING" id="1314776.A0A166D8K3"/>
<dbReference type="OrthoDB" id="5580261at2759"/>
<gene>
    <name evidence="1" type="ORF">SISSUDRAFT_986549</name>
</gene>
<protein>
    <submittedName>
        <fullName evidence="1">Uncharacterized protein</fullName>
    </submittedName>
</protein>
<dbReference type="PANTHER" id="PTHR28002">
    <property type="entry name" value="MIOREX COMPLEX COMPONENT 11"/>
    <property type="match status" value="1"/>
</dbReference>
<dbReference type="Pfam" id="PF10306">
    <property type="entry name" value="FLILHELTA"/>
    <property type="match status" value="1"/>
</dbReference>
<keyword evidence="2" id="KW-1185">Reference proteome</keyword>
<reference evidence="1 2" key="1">
    <citation type="journal article" date="2016" name="Mol. Biol. Evol.">
        <title>Comparative Genomics of Early-Diverging Mushroom-Forming Fungi Provides Insights into the Origins of Lignocellulose Decay Capabilities.</title>
        <authorList>
            <person name="Nagy L.G."/>
            <person name="Riley R."/>
            <person name="Tritt A."/>
            <person name="Adam C."/>
            <person name="Daum C."/>
            <person name="Floudas D."/>
            <person name="Sun H."/>
            <person name="Yadav J.S."/>
            <person name="Pangilinan J."/>
            <person name="Larsson K.H."/>
            <person name="Matsuura K."/>
            <person name="Barry K."/>
            <person name="Labutti K."/>
            <person name="Kuo R."/>
            <person name="Ohm R.A."/>
            <person name="Bhattacharya S.S."/>
            <person name="Shirouzu T."/>
            <person name="Yoshinaga Y."/>
            <person name="Martin F.M."/>
            <person name="Grigoriev I.V."/>
            <person name="Hibbett D.S."/>
        </authorList>
    </citation>
    <scope>NUCLEOTIDE SEQUENCE [LARGE SCALE GENOMIC DNA]</scope>
    <source>
        <strain evidence="1 2">HHB10207 ss-3</strain>
    </source>
</reference>
<sequence length="195" mass="21377">MLPPSNGKKFSRYMEPLRALSARTGTPLPSLVASFAVLHELTAIIPLVGTFLVARQLGIGERVVRGIRDGSINVPTGDSDDRSVTPNETWVYETGKRWIDEGEQMAGRLGRRYGIFGFEKGQSKEINGDLKPEQGTFTGPNAGDIANVVVAYGITKAMLPIRIGASLYLSPAFSRRVVEPVRLSFVRLFRKSPRS</sequence>
<evidence type="ECO:0000313" key="1">
    <source>
        <dbReference type="EMBL" id="KZT38252.1"/>
    </source>
</evidence>
<evidence type="ECO:0000313" key="2">
    <source>
        <dbReference type="Proteomes" id="UP000076798"/>
    </source>
</evidence>
<dbReference type="AlphaFoldDB" id="A0A166D8K3"/>
<dbReference type="EMBL" id="KV428067">
    <property type="protein sequence ID" value="KZT38252.1"/>
    <property type="molecule type" value="Genomic_DNA"/>
</dbReference>
<accession>A0A166D8K3</accession>
<dbReference type="Proteomes" id="UP000076798">
    <property type="component" value="Unassembled WGS sequence"/>
</dbReference>
<name>A0A166D8K3_9AGAM</name>
<dbReference type="PANTHER" id="PTHR28002:SF1">
    <property type="entry name" value="MIOREX COMPLEX COMPONENT 11"/>
    <property type="match status" value="1"/>
</dbReference>
<dbReference type="InterPro" id="IPR018811">
    <property type="entry name" value="MRX11"/>
</dbReference>